<dbReference type="STRING" id="225848.Sps_04613"/>
<dbReference type="InterPro" id="IPR037523">
    <property type="entry name" value="VOC_core"/>
</dbReference>
<keyword evidence="2" id="KW-0456">Lyase</keyword>
<dbReference type="PROSITE" id="PS51819">
    <property type="entry name" value="VOC"/>
    <property type="match status" value="1"/>
</dbReference>
<organism evidence="2 3">
    <name type="scientific">Shewanella psychrophila</name>
    <dbReference type="NCBI Taxonomy" id="225848"/>
    <lineage>
        <taxon>Bacteria</taxon>
        <taxon>Pseudomonadati</taxon>
        <taxon>Pseudomonadota</taxon>
        <taxon>Gammaproteobacteria</taxon>
        <taxon>Alteromonadales</taxon>
        <taxon>Shewanellaceae</taxon>
        <taxon>Shewanella</taxon>
    </lineage>
</organism>
<protein>
    <submittedName>
        <fullName evidence="2">Lactoylglutathione lyase family protein</fullName>
    </submittedName>
</protein>
<dbReference type="InterPro" id="IPR029068">
    <property type="entry name" value="Glyas_Bleomycin-R_OHBP_Dase"/>
</dbReference>
<dbReference type="EMBL" id="CP014782">
    <property type="protein sequence ID" value="AQS39698.1"/>
    <property type="molecule type" value="Genomic_DNA"/>
</dbReference>
<evidence type="ECO:0000313" key="3">
    <source>
        <dbReference type="Proteomes" id="UP000189545"/>
    </source>
</evidence>
<dbReference type="RefSeq" id="WP_077754556.1">
    <property type="nucleotide sequence ID" value="NZ_CP014782.1"/>
</dbReference>
<feature type="domain" description="VOC" evidence="1">
    <location>
        <begin position="3"/>
        <end position="127"/>
    </location>
</feature>
<dbReference type="KEGG" id="spsw:Sps_04613"/>
<evidence type="ECO:0000313" key="2">
    <source>
        <dbReference type="EMBL" id="AQS39698.1"/>
    </source>
</evidence>
<dbReference type="GO" id="GO:0016829">
    <property type="term" value="F:lyase activity"/>
    <property type="evidence" value="ECO:0007669"/>
    <property type="project" value="UniProtKB-KW"/>
</dbReference>
<evidence type="ECO:0000259" key="1">
    <source>
        <dbReference type="PROSITE" id="PS51819"/>
    </source>
</evidence>
<sequence length="141" mass="16157">MLHLEHLNLVVEDIPTTLKFYRAAFPHWSVRGGGEGTWHGKPRNWVHFGDDYQYLTFNDDGVGQNRDLTGHQVGLAHFAFVTDNIDAVIERLALAGFLADKDGAIDEFKRNVYYLDPNGYEVELVQYLSDIPSQRNRYDEA</sequence>
<dbReference type="InterPro" id="IPR004360">
    <property type="entry name" value="Glyas_Fos-R_dOase_dom"/>
</dbReference>
<accession>A0A1S6HWB3</accession>
<gene>
    <name evidence="2" type="ORF">Sps_04613</name>
</gene>
<proteinExistence type="predicted"/>
<dbReference type="Proteomes" id="UP000189545">
    <property type="component" value="Chromosome"/>
</dbReference>
<reference evidence="2 3" key="1">
    <citation type="submission" date="2016-03" db="EMBL/GenBank/DDBJ databases">
        <title>Complete genome sequence of Shewanella psychrophila WP2, a deep sea bacterium isolated from west Pacific sediment.</title>
        <authorList>
            <person name="Xu G."/>
            <person name="Jian H."/>
        </authorList>
    </citation>
    <scope>NUCLEOTIDE SEQUENCE [LARGE SCALE GENOMIC DNA]</scope>
    <source>
        <strain evidence="2 3">WP2</strain>
    </source>
</reference>
<dbReference type="Gene3D" id="3.10.180.10">
    <property type="entry name" value="2,3-Dihydroxybiphenyl 1,2-Dioxygenase, domain 1"/>
    <property type="match status" value="1"/>
</dbReference>
<name>A0A1S6HWB3_9GAMM</name>
<dbReference type="OrthoDB" id="9179860at2"/>
<keyword evidence="3" id="KW-1185">Reference proteome</keyword>
<dbReference type="Pfam" id="PF00903">
    <property type="entry name" value="Glyoxalase"/>
    <property type="match status" value="1"/>
</dbReference>
<dbReference type="CDD" id="cd06587">
    <property type="entry name" value="VOC"/>
    <property type="match status" value="1"/>
</dbReference>
<dbReference type="AlphaFoldDB" id="A0A1S6HWB3"/>
<dbReference type="SUPFAM" id="SSF54593">
    <property type="entry name" value="Glyoxalase/Bleomycin resistance protein/Dihydroxybiphenyl dioxygenase"/>
    <property type="match status" value="1"/>
</dbReference>